<keyword evidence="1" id="KW-0732">Signal</keyword>
<organism evidence="2">
    <name type="scientific">Notodromas monacha</name>
    <dbReference type="NCBI Taxonomy" id="399045"/>
    <lineage>
        <taxon>Eukaryota</taxon>
        <taxon>Metazoa</taxon>
        <taxon>Ecdysozoa</taxon>
        <taxon>Arthropoda</taxon>
        <taxon>Crustacea</taxon>
        <taxon>Oligostraca</taxon>
        <taxon>Ostracoda</taxon>
        <taxon>Podocopa</taxon>
        <taxon>Podocopida</taxon>
        <taxon>Cypridocopina</taxon>
        <taxon>Cypridoidea</taxon>
        <taxon>Cyprididae</taxon>
        <taxon>Notodromas</taxon>
    </lineage>
</organism>
<protein>
    <submittedName>
        <fullName evidence="2">Uncharacterized protein</fullName>
    </submittedName>
</protein>
<feature type="chain" id="PRO_5036210087" evidence="1">
    <location>
        <begin position="23"/>
        <end position="187"/>
    </location>
</feature>
<keyword evidence="3" id="KW-1185">Reference proteome</keyword>
<evidence type="ECO:0000313" key="2">
    <source>
        <dbReference type="EMBL" id="CAD7274850.1"/>
    </source>
</evidence>
<proteinExistence type="predicted"/>
<evidence type="ECO:0000256" key="1">
    <source>
        <dbReference type="SAM" id="SignalP"/>
    </source>
</evidence>
<sequence>MAKCCQLVLLISLYYCALLAKGLPVNDKDTDKNVLPLCTRHKHLLNGKQQKRQASDKMLGMSLDSWQAEFAAQIGMLQKEVMNLKGNIVKEQHSSTAQAIKKRNSAQESYLKKAIKELKDSIEIVKRARKQKRHSLSVDAEEQLLKKKLKDVEKTLGFEIKDQMKNLLSLADQHSPKILTPQKKFLK</sequence>
<evidence type="ECO:0000313" key="3">
    <source>
        <dbReference type="Proteomes" id="UP000678499"/>
    </source>
</evidence>
<dbReference type="AlphaFoldDB" id="A0A7R9BHV1"/>
<name>A0A7R9BHV1_9CRUS</name>
<dbReference type="Proteomes" id="UP000678499">
    <property type="component" value="Unassembled WGS sequence"/>
</dbReference>
<accession>A0A7R9BHV1</accession>
<gene>
    <name evidence="2" type="ORF">NMOB1V02_LOCUS2670</name>
</gene>
<feature type="signal peptide" evidence="1">
    <location>
        <begin position="1"/>
        <end position="22"/>
    </location>
</feature>
<dbReference type="EMBL" id="CAJPEX010000311">
    <property type="protein sequence ID" value="CAG0915002.1"/>
    <property type="molecule type" value="Genomic_DNA"/>
</dbReference>
<reference evidence="2" key="1">
    <citation type="submission" date="2020-11" db="EMBL/GenBank/DDBJ databases">
        <authorList>
            <person name="Tran Van P."/>
        </authorList>
    </citation>
    <scope>NUCLEOTIDE SEQUENCE</scope>
</reference>
<dbReference type="EMBL" id="OA882348">
    <property type="protein sequence ID" value="CAD7274850.1"/>
    <property type="molecule type" value="Genomic_DNA"/>
</dbReference>